<keyword evidence="6 8" id="KW-0472">Membrane</keyword>
<keyword evidence="4 8" id="KW-0812">Transmembrane</keyword>
<feature type="coiled-coil region" evidence="7">
    <location>
        <begin position="314"/>
        <end position="348"/>
    </location>
</feature>
<dbReference type="EMBL" id="CP000001">
    <property type="protein sequence ID" value="AAU18707.1"/>
    <property type="molecule type" value="Genomic_DNA"/>
</dbReference>
<proteinExistence type="inferred from homology"/>
<feature type="transmembrane region" description="Helical" evidence="8">
    <location>
        <begin position="102"/>
        <end position="124"/>
    </location>
</feature>
<feature type="transmembrane region" description="Helical" evidence="8">
    <location>
        <begin position="67"/>
        <end position="90"/>
    </location>
</feature>
<keyword evidence="7" id="KW-0175">Coiled coil</keyword>
<sequence length="693" mass="77420">MEEISLFKIDSARTYFSIFLAASFVVALLIPLPPFILDIIIVFLLSMSVLIYMRATSINEWDELKSFPTMLLLIGIFRVSINVSTTRAILTNGNAGHVIEEFGQFVIGGNLLIGIVIFTVLIIFQFIVANGASRTAEVAARFTLDSLPGKQMSIDADLNQRIISEKDAQAKRKKLNMETEFYGAMDGAGKFIKGDVIFGIVILFVNIIFGLIVGMMQQGMSFGEAALHYTQLTVGDGIVNQIGSLMLAISTGIIVTRVFDGSPDTVTEGIFKELLAHEVVVYALGGLFIAMGIFTPLPFLPFALVGGTIIFLGIRNKNRIKKEKEDELQKEIEMIQGEDEQLQQVEDSFGVFTDKYPIIVELGLDLAALVKQKINGETARDKVVLMRKSIITDLGINVPGINFKDNTSFRPRGRYIIRIKGAKAAEGVLKSGYLLALKTPNVMADLDAEPAKDPIFGEDGYWILEHMVQDAQMKGYQVLEPLSILITHLDVVVRRNLHELIQRQHVKDLINSLENDNGVLLEEIKKKEIDLSLVQNVIKQLLKEGISIRDLPTIIEGIIDGKEIYQNHVDGVTSFVRECISKVICENAKNPDGKIYAALFSDTIELDADVVNNSYQGYLLNWDLDLETRVVEQVQRVFKQARLMGREPVLLTRRKDFRFAIVRLLERYQVEAQVLCISELAPEIVVDQIAYIE</sequence>
<dbReference type="GO" id="GO:0009306">
    <property type="term" value="P:protein secretion"/>
    <property type="evidence" value="ECO:0007669"/>
    <property type="project" value="InterPro"/>
</dbReference>
<evidence type="ECO:0000313" key="9">
    <source>
        <dbReference type="EMBL" id="AAU18707.1"/>
    </source>
</evidence>
<keyword evidence="9" id="KW-0966">Cell projection</keyword>
<evidence type="ECO:0000313" key="10">
    <source>
        <dbReference type="Proteomes" id="UP000002612"/>
    </source>
</evidence>
<dbReference type="InterPro" id="IPR042193">
    <property type="entry name" value="FHIPEP_3"/>
</dbReference>
<evidence type="ECO:0000256" key="7">
    <source>
        <dbReference type="SAM" id="Coils"/>
    </source>
</evidence>
<dbReference type="PRINTS" id="PR00949">
    <property type="entry name" value="TYPE3IMAPROT"/>
</dbReference>
<dbReference type="InterPro" id="IPR001712">
    <property type="entry name" value="T3SS_FHIPEP"/>
</dbReference>
<dbReference type="InterPro" id="IPR042196">
    <property type="entry name" value="FHIPEP_4"/>
</dbReference>
<evidence type="ECO:0000256" key="6">
    <source>
        <dbReference type="ARBA" id="ARBA00023136"/>
    </source>
</evidence>
<dbReference type="Gene3D" id="3.40.50.12790">
    <property type="entry name" value="FHIPEP family, domain 4"/>
    <property type="match status" value="1"/>
</dbReference>
<feature type="transmembrane region" description="Helical" evidence="8">
    <location>
        <begin position="196"/>
        <end position="218"/>
    </location>
</feature>
<evidence type="ECO:0000256" key="1">
    <source>
        <dbReference type="ARBA" id="ARBA00004651"/>
    </source>
</evidence>
<comment type="similarity">
    <text evidence="2">Belongs to the FHIPEP (flagella/HR/invasion proteins export pore) family.</text>
</comment>
<comment type="subcellular location">
    <subcellularLocation>
        <location evidence="1">Cell membrane</location>
        <topology evidence="1">Multi-pass membrane protein</topology>
    </subcellularLocation>
</comment>
<name>Q63D76_BACCZ</name>
<dbReference type="Proteomes" id="UP000002612">
    <property type="component" value="Chromosome"/>
</dbReference>
<dbReference type="GO" id="GO:0005886">
    <property type="term" value="C:plasma membrane"/>
    <property type="evidence" value="ECO:0007669"/>
    <property type="project" value="UniProtKB-SubCell"/>
</dbReference>
<dbReference type="Gene3D" id="3.40.30.60">
    <property type="entry name" value="FHIPEP family, domain 1"/>
    <property type="match status" value="1"/>
</dbReference>
<dbReference type="PANTHER" id="PTHR30161">
    <property type="entry name" value="FLAGELLAR EXPORT PROTEIN, MEMBRANE FLHA SUBUNIT-RELATED"/>
    <property type="match status" value="1"/>
</dbReference>
<evidence type="ECO:0000256" key="2">
    <source>
        <dbReference type="ARBA" id="ARBA00008835"/>
    </source>
</evidence>
<feature type="transmembrane region" description="Helical" evidence="8">
    <location>
        <begin position="238"/>
        <end position="259"/>
    </location>
</feature>
<dbReference type="GO" id="GO:0044780">
    <property type="term" value="P:bacterial-type flagellum assembly"/>
    <property type="evidence" value="ECO:0007669"/>
    <property type="project" value="TreeGrafter"/>
</dbReference>
<gene>
    <name evidence="9" type="primary">flhA</name>
    <name evidence="9" type="ordered locus">BCE33L1546</name>
</gene>
<keyword evidence="3" id="KW-1003">Cell membrane</keyword>
<evidence type="ECO:0000256" key="8">
    <source>
        <dbReference type="SAM" id="Phobius"/>
    </source>
</evidence>
<keyword evidence="9" id="KW-0282">Flagellum</keyword>
<dbReference type="Pfam" id="PF00771">
    <property type="entry name" value="FHIPEP"/>
    <property type="match status" value="1"/>
</dbReference>
<dbReference type="AlphaFoldDB" id="Q63D76"/>
<feature type="coiled-coil region" evidence="7">
    <location>
        <begin position="510"/>
        <end position="544"/>
    </location>
</feature>
<evidence type="ECO:0000256" key="3">
    <source>
        <dbReference type="ARBA" id="ARBA00022475"/>
    </source>
</evidence>
<feature type="transmembrane region" description="Helical" evidence="8">
    <location>
        <begin position="12"/>
        <end position="30"/>
    </location>
</feature>
<keyword evidence="5 8" id="KW-1133">Transmembrane helix</keyword>
<feature type="transmembrane region" description="Helical" evidence="8">
    <location>
        <begin position="271"/>
        <end position="291"/>
    </location>
</feature>
<keyword evidence="9" id="KW-0969">Cilium</keyword>
<dbReference type="InterPro" id="IPR042194">
    <property type="entry name" value="FHIPEP_1"/>
</dbReference>
<dbReference type="PANTHER" id="PTHR30161:SF1">
    <property type="entry name" value="FLAGELLAR BIOSYNTHESIS PROTEIN FLHA-RELATED"/>
    <property type="match status" value="1"/>
</dbReference>
<protein>
    <submittedName>
        <fullName evidence="9">Flagellar biosynthesis protein</fullName>
    </submittedName>
</protein>
<evidence type="ECO:0000256" key="4">
    <source>
        <dbReference type="ARBA" id="ARBA00022692"/>
    </source>
</evidence>
<dbReference type="Gene3D" id="1.10.8.540">
    <property type="entry name" value="FHIPEP family, domain 3"/>
    <property type="match status" value="1"/>
</dbReference>
<organism evidence="9 10">
    <name type="scientific">Bacillus cereus (strain ZK / E33L)</name>
    <dbReference type="NCBI Taxonomy" id="288681"/>
    <lineage>
        <taxon>Bacteria</taxon>
        <taxon>Bacillati</taxon>
        <taxon>Bacillota</taxon>
        <taxon>Bacilli</taxon>
        <taxon>Bacillales</taxon>
        <taxon>Bacillaceae</taxon>
        <taxon>Bacillus</taxon>
        <taxon>Bacillus cereus group</taxon>
    </lineage>
</organism>
<feature type="transmembrane region" description="Helical" evidence="8">
    <location>
        <begin position="36"/>
        <end position="55"/>
    </location>
</feature>
<reference evidence="10" key="1">
    <citation type="journal article" date="2006" name="J. Bacteriol.">
        <title>Pathogenomic sequence analysis of Bacillus cereus and Bacillus thuringiensis isolates closely related to Bacillus anthracis.</title>
        <authorList>
            <person name="Han C.S."/>
            <person name="Xie G."/>
            <person name="Challacombe J.F."/>
            <person name="Altherr M.R."/>
            <person name="Bhotika S.S."/>
            <person name="Brown N."/>
            <person name="Bruce D."/>
            <person name="Campbell C.S."/>
            <person name="Campbell M.L."/>
            <person name="Chen J."/>
            <person name="Chertkov O."/>
            <person name="Cleland C."/>
            <person name="Dimitrijevic M."/>
            <person name="Doggett N.A."/>
            <person name="Fawcett J.J."/>
            <person name="Glavina T."/>
            <person name="Goodwin L.A."/>
            <person name="Green L.D."/>
            <person name="Hill K.K."/>
            <person name="Hitchcock P."/>
            <person name="Jackson P.J."/>
            <person name="Keim P."/>
            <person name="Kewalramani A.R."/>
            <person name="Longmire J."/>
            <person name="Lucas S."/>
            <person name="Malfatti S."/>
            <person name="McMurry K."/>
            <person name="Meincke L.J."/>
            <person name="Misra M."/>
            <person name="Moseman B.L."/>
            <person name="Mundt M."/>
            <person name="Munk A.C."/>
            <person name="Okinaka R.T."/>
            <person name="Parson-Quintana B."/>
            <person name="Reilly L.P."/>
            <person name="Richardson P."/>
            <person name="Robinson D.L."/>
            <person name="Rubin E."/>
            <person name="Saunders E."/>
            <person name="Tapia R."/>
            <person name="Tesmer J.G."/>
            <person name="Thayer N."/>
            <person name="Thompson L.S."/>
            <person name="Tice H."/>
            <person name="Ticknor L.O."/>
            <person name="Wills P.L."/>
            <person name="Brettin T.S."/>
            <person name="Gilna P."/>
        </authorList>
    </citation>
    <scope>NUCLEOTIDE SEQUENCE [LARGE SCALE GENOMIC DNA]</scope>
    <source>
        <strain evidence="10">ZK / E33L</strain>
    </source>
</reference>
<evidence type="ECO:0000256" key="5">
    <source>
        <dbReference type="ARBA" id="ARBA00022989"/>
    </source>
</evidence>
<accession>Q63D76</accession>
<dbReference type="PIRSF" id="PIRSF005419">
    <property type="entry name" value="FlhA"/>
    <property type="match status" value="1"/>
</dbReference>
<dbReference type="KEGG" id="bcz:BCE33L1546"/>